<feature type="signal peptide" evidence="1">
    <location>
        <begin position="1"/>
        <end position="21"/>
    </location>
</feature>
<evidence type="ECO:0000313" key="2">
    <source>
        <dbReference type="EMBL" id="GGC80162.1"/>
    </source>
</evidence>
<dbReference type="PIRSF" id="PIRSF028288">
    <property type="entry name" value="UCP028288"/>
    <property type="match status" value="1"/>
</dbReference>
<reference evidence="3" key="1">
    <citation type="journal article" date="2019" name="Int. J. Syst. Evol. Microbiol.">
        <title>The Global Catalogue of Microorganisms (GCM) 10K type strain sequencing project: providing services to taxonomists for standard genome sequencing and annotation.</title>
        <authorList>
            <consortium name="The Broad Institute Genomics Platform"/>
            <consortium name="The Broad Institute Genome Sequencing Center for Infectious Disease"/>
            <person name="Wu L."/>
            <person name="Ma J."/>
        </authorList>
    </citation>
    <scope>NUCLEOTIDE SEQUENCE [LARGE SCALE GENOMIC DNA]</scope>
    <source>
        <strain evidence="3">CGMCC 1.15122</strain>
    </source>
</reference>
<keyword evidence="3" id="KW-1185">Reference proteome</keyword>
<evidence type="ECO:0000313" key="3">
    <source>
        <dbReference type="Proteomes" id="UP000597301"/>
    </source>
</evidence>
<comment type="caution">
    <text evidence="2">The sequence shown here is derived from an EMBL/GenBank/DDBJ whole genome shotgun (WGS) entry which is preliminary data.</text>
</comment>
<accession>A0ABQ1NMC2</accession>
<name>A0ABQ1NMC2_9GAMM</name>
<dbReference type="Proteomes" id="UP000597301">
    <property type="component" value="Unassembled WGS sequence"/>
</dbReference>
<protein>
    <submittedName>
        <fullName evidence="2">Phosphoribosyl-AMP cyclohydrolase</fullName>
    </submittedName>
</protein>
<sequence>MLKKILLGTAIGLSAASFAHATEVTHLGGDITPEQVKEAQQAWGEALVAIATTYENDGIDAARELASTIIEGAYGYAMGPVLFKPTLASDPQTFRTTAEGALAYFVGHSDEFPEDSGFALKGWQEVEVDNAAIFISGDTALTMGHVAMLDSEGNTTTVDKTWGYQLDDEGNLRIVLHHSSLPYTQEG</sequence>
<evidence type="ECO:0000256" key="1">
    <source>
        <dbReference type="SAM" id="SignalP"/>
    </source>
</evidence>
<feature type="chain" id="PRO_5045553514" evidence="1">
    <location>
        <begin position="22"/>
        <end position="187"/>
    </location>
</feature>
<dbReference type="InterPro" id="IPR016878">
    <property type="entry name" value="MICAH-like"/>
</dbReference>
<dbReference type="Gene3D" id="3.10.450.50">
    <property type="match status" value="1"/>
</dbReference>
<dbReference type="RefSeq" id="WP_188638184.1">
    <property type="nucleotide sequence ID" value="NZ_BMHM01000001.1"/>
</dbReference>
<organism evidence="2 3">
    <name type="scientific">Vreelandella lutescens</name>
    <dbReference type="NCBI Taxonomy" id="1602943"/>
    <lineage>
        <taxon>Bacteria</taxon>
        <taxon>Pseudomonadati</taxon>
        <taxon>Pseudomonadota</taxon>
        <taxon>Gammaproteobacteria</taxon>
        <taxon>Oceanospirillales</taxon>
        <taxon>Halomonadaceae</taxon>
        <taxon>Vreelandella</taxon>
    </lineage>
</organism>
<proteinExistence type="predicted"/>
<dbReference type="EMBL" id="BMHM01000001">
    <property type="protein sequence ID" value="GGC80162.1"/>
    <property type="molecule type" value="Genomic_DNA"/>
</dbReference>
<keyword evidence="1" id="KW-0732">Signal</keyword>
<gene>
    <name evidence="2" type="ORF">GCM10011382_07770</name>
</gene>